<name>A0A5R8QGG3_9FIRM</name>
<evidence type="ECO:0000256" key="6">
    <source>
        <dbReference type="ARBA" id="ARBA00032535"/>
    </source>
</evidence>
<dbReference type="EMBL" id="VBWP01000002">
    <property type="protein sequence ID" value="TLG76543.1"/>
    <property type="molecule type" value="Genomic_DNA"/>
</dbReference>
<dbReference type="RefSeq" id="WP_138190180.1">
    <property type="nucleotide sequence ID" value="NZ_VBWP01000002.1"/>
</dbReference>
<dbReference type="InParanoid" id="A0A5R8QGG3"/>
<evidence type="ECO:0000313" key="9">
    <source>
        <dbReference type="EMBL" id="TLG76543.1"/>
    </source>
</evidence>
<dbReference type="Pfam" id="PF02833">
    <property type="entry name" value="DHHA2"/>
    <property type="match status" value="1"/>
</dbReference>
<comment type="catalytic activity">
    <reaction evidence="7">
        <text>diphosphate + H2O = 2 phosphate + H(+)</text>
        <dbReference type="Rhea" id="RHEA:24576"/>
        <dbReference type="ChEBI" id="CHEBI:15377"/>
        <dbReference type="ChEBI" id="CHEBI:15378"/>
        <dbReference type="ChEBI" id="CHEBI:33019"/>
        <dbReference type="ChEBI" id="CHEBI:43474"/>
        <dbReference type="EC" id="3.6.1.1"/>
    </reaction>
</comment>
<evidence type="ECO:0000313" key="10">
    <source>
        <dbReference type="Proteomes" id="UP000306912"/>
    </source>
</evidence>
<dbReference type="GO" id="GO:0004427">
    <property type="term" value="F:inorganic diphosphate phosphatase activity"/>
    <property type="evidence" value="ECO:0007669"/>
    <property type="project" value="UniProtKB-EC"/>
</dbReference>
<proteinExistence type="predicted"/>
<evidence type="ECO:0000256" key="2">
    <source>
        <dbReference type="ARBA" id="ARBA00012146"/>
    </source>
</evidence>
<dbReference type="InterPro" id="IPR001667">
    <property type="entry name" value="DDH_dom"/>
</dbReference>
<dbReference type="Pfam" id="PF01368">
    <property type="entry name" value="DHH"/>
    <property type="match status" value="1"/>
</dbReference>
<evidence type="ECO:0000256" key="7">
    <source>
        <dbReference type="ARBA" id="ARBA00047820"/>
    </source>
</evidence>
<comment type="caution">
    <text evidence="9">The sequence shown here is derived from an EMBL/GenBank/DDBJ whole genome shotgun (WGS) entry which is preliminary data.</text>
</comment>
<dbReference type="EC" id="3.6.1.1" evidence="2"/>
<dbReference type="InterPro" id="IPR004097">
    <property type="entry name" value="DHHA2"/>
</dbReference>
<evidence type="ECO:0000256" key="5">
    <source>
        <dbReference type="ARBA" id="ARBA00023211"/>
    </source>
</evidence>
<reference evidence="9 10" key="1">
    <citation type="submission" date="2019-05" db="EMBL/GenBank/DDBJ databases">
        <title>Culicoidintestinum kansasii gen. nov., sp. nov. from the gastrointestinal tract of the biting midge, Culicoides sonorensis.</title>
        <authorList>
            <person name="Neupane S."/>
            <person name="Ghosh A."/>
            <person name="Gunther S."/>
            <person name="Martin K."/>
            <person name="Zurek L."/>
        </authorList>
    </citation>
    <scope>NUCLEOTIDE SEQUENCE [LARGE SCALE GENOMIC DNA]</scope>
    <source>
        <strain evidence="9 10">CS-1</strain>
    </source>
</reference>
<sequence>MAKTLIFGHKSPDTDTITAAISLAYLETQLGNEVEAVRLGEINKETAFALDYFGVENIRLVGDVSKETDTVMLVDHNERNQSADGLENVTIRRVVDHHRIANFETAEPLFFRAEPVGCTATILYKMYQENGVEIPKEIAGLMLSAIISDTLLFKSPTCTTDDEFVADRLAQIAGVSAEVYGLDMLKAGADLSDKTADELIHIDSKPFEMGKFSVQVSQISVIDVDAIMNQAKQIKAAMDAHLISTNQDEFVVLVTDIINSNSIVITRGNTPQLVENAFKVLLHNSTAELPGVVSRKKQVVPQLTAVAQSL</sequence>
<evidence type="ECO:0000256" key="3">
    <source>
        <dbReference type="ARBA" id="ARBA00022723"/>
    </source>
</evidence>
<comment type="cofactor">
    <cofactor evidence="1">
        <name>Mn(2+)</name>
        <dbReference type="ChEBI" id="CHEBI:29035"/>
    </cofactor>
</comment>
<protein>
    <recommendedName>
        <fullName evidence="2">inorganic diphosphatase</fullName>
        <ecNumber evidence="2">3.6.1.1</ecNumber>
    </recommendedName>
    <alternativeName>
        <fullName evidence="6">Pyrophosphate phospho-hydrolase</fullName>
    </alternativeName>
</protein>
<keyword evidence="5" id="KW-0464">Manganese</keyword>
<dbReference type="AlphaFoldDB" id="A0A5R8QGG3"/>
<dbReference type="InterPro" id="IPR038222">
    <property type="entry name" value="DHHA2_dom_sf"/>
</dbReference>
<dbReference type="SUPFAM" id="SSF64182">
    <property type="entry name" value="DHH phosphoesterases"/>
    <property type="match status" value="1"/>
</dbReference>
<dbReference type="PANTHER" id="PTHR47618">
    <property type="entry name" value="BIFUNCTIONAL OLIGORIBONUCLEASE AND PAP PHOSPHATASE NRNA"/>
    <property type="match status" value="1"/>
</dbReference>
<dbReference type="FunCoup" id="A0A5R8QGG3">
    <property type="interactions" value="34"/>
</dbReference>
<dbReference type="InterPro" id="IPR051319">
    <property type="entry name" value="Oligoribo/pAp-PDE_c-di-AMP_PDE"/>
</dbReference>
<dbReference type="FunFam" id="3.90.1640.10:FF:000001">
    <property type="entry name" value="Probable manganese-dependent inorganic pyrophosphatase"/>
    <property type="match status" value="1"/>
</dbReference>
<dbReference type="SMART" id="SM01131">
    <property type="entry name" value="DHHA2"/>
    <property type="match status" value="1"/>
</dbReference>
<dbReference type="Proteomes" id="UP000306912">
    <property type="component" value="Unassembled WGS sequence"/>
</dbReference>
<dbReference type="PANTHER" id="PTHR47618:SF1">
    <property type="entry name" value="BIFUNCTIONAL OLIGORIBONUCLEASE AND PAP PHOSPHATASE NRNA"/>
    <property type="match status" value="1"/>
</dbReference>
<dbReference type="InterPro" id="IPR038763">
    <property type="entry name" value="DHH_sf"/>
</dbReference>
<feature type="domain" description="DHHA2" evidence="8">
    <location>
        <begin position="181"/>
        <end position="307"/>
    </location>
</feature>
<dbReference type="Gene3D" id="3.10.310.20">
    <property type="entry name" value="DHHA2 domain"/>
    <property type="match status" value="1"/>
</dbReference>
<evidence type="ECO:0000259" key="8">
    <source>
        <dbReference type="SMART" id="SM01131"/>
    </source>
</evidence>
<gene>
    <name evidence="9" type="ORF">FEZ08_02700</name>
</gene>
<keyword evidence="3" id="KW-0479">Metal-binding</keyword>
<dbReference type="GO" id="GO:0005737">
    <property type="term" value="C:cytoplasm"/>
    <property type="evidence" value="ECO:0007669"/>
    <property type="project" value="InterPro"/>
</dbReference>
<keyword evidence="4 9" id="KW-0378">Hydrolase</keyword>
<dbReference type="NCBIfam" id="NF003877">
    <property type="entry name" value="PRK05427.1"/>
    <property type="match status" value="1"/>
</dbReference>
<dbReference type="Gene3D" id="3.90.1640.10">
    <property type="entry name" value="inorganic pyrophosphatase (n-terminal core)"/>
    <property type="match status" value="1"/>
</dbReference>
<keyword evidence="10" id="KW-1185">Reference proteome</keyword>
<dbReference type="OrthoDB" id="9766150at2"/>
<accession>A0A5R8QGG3</accession>
<organism evidence="9 10">
    <name type="scientific">Culicoidibacter larvae</name>
    <dbReference type="NCBI Taxonomy" id="2579976"/>
    <lineage>
        <taxon>Bacteria</taxon>
        <taxon>Bacillati</taxon>
        <taxon>Bacillota</taxon>
        <taxon>Culicoidibacteria</taxon>
        <taxon>Culicoidibacterales</taxon>
        <taxon>Culicoidibacteraceae</taxon>
        <taxon>Culicoidibacter</taxon>
    </lineage>
</organism>
<dbReference type="GO" id="GO:0046872">
    <property type="term" value="F:metal ion binding"/>
    <property type="evidence" value="ECO:0007669"/>
    <property type="project" value="UniProtKB-KW"/>
</dbReference>
<evidence type="ECO:0000256" key="4">
    <source>
        <dbReference type="ARBA" id="ARBA00022801"/>
    </source>
</evidence>
<evidence type="ECO:0000256" key="1">
    <source>
        <dbReference type="ARBA" id="ARBA00001936"/>
    </source>
</evidence>